<proteinExistence type="predicted"/>
<dbReference type="Proteomes" id="UP000192478">
    <property type="component" value="Chromosome"/>
</dbReference>
<dbReference type="AlphaFoldDB" id="A0AAC9RN86"/>
<dbReference type="EMBL" id="CP020559">
    <property type="protein sequence ID" value="ARE88727.1"/>
    <property type="molecule type" value="Genomic_DNA"/>
</dbReference>
<name>A0AAC9RN86_9CLOT</name>
<protein>
    <submittedName>
        <fullName evidence="1">Uncharacterized protein</fullName>
    </submittedName>
</protein>
<organism evidence="1 2">
    <name type="scientific">Clostridium formicaceticum</name>
    <dbReference type="NCBI Taxonomy" id="1497"/>
    <lineage>
        <taxon>Bacteria</taxon>
        <taxon>Bacillati</taxon>
        <taxon>Bacillota</taxon>
        <taxon>Clostridia</taxon>
        <taxon>Eubacteriales</taxon>
        <taxon>Clostridiaceae</taxon>
        <taxon>Clostridium</taxon>
    </lineage>
</organism>
<gene>
    <name evidence="1" type="ORF">CLFO_31330</name>
</gene>
<sequence>MILEAKGTSGCDKTDKSTIDFLKVEPNYTKLNEI</sequence>
<evidence type="ECO:0000313" key="2">
    <source>
        <dbReference type="Proteomes" id="UP000192478"/>
    </source>
</evidence>
<reference evidence="1 2" key="1">
    <citation type="submission" date="2017-03" db="EMBL/GenBank/DDBJ databases">
        <title>Complete sequence of Clostridium formicaceticum DSM 92.</title>
        <authorList>
            <person name="Poehlein A."/>
            <person name="Karl M."/>
            <person name="Bengelsdorf F.R."/>
            <person name="Duerre P."/>
            <person name="Daniel R."/>
        </authorList>
    </citation>
    <scope>NUCLEOTIDE SEQUENCE [LARGE SCALE GENOMIC DNA]</scope>
    <source>
        <strain evidence="1 2">DSM 92</strain>
    </source>
</reference>
<accession>A0AAC9RN86</accession>
<evidence type="ECO:0000313" key="1">
    <source>
        <dbReference type="EMBL" id="ARE88727.1"/>
    </source>
</evidence>